<keyword evidence="2" id="KW-1185">Reference proteome</keyword>
<proteinExistence type="predicted"/>
<dbReference type="EMBL" id="CM001880">
    <property type="protein sequence ID" value="EOX99317.1"/>
    <property type="molecule type" value="Genomic_DNA"/>
</dbReference>
<dbReference type="AlphaFoldDB" id="A0A061E3V8"/>
<evidence type="ECO:0000313" key="1">
    <source>
        <dbReference type="EMBL" id="EOX99317.1"/>
    </source>
</evidence>
<dbReference type="PANTHER" id="PTHR11439">
    <property type="entry name" value="GAG-POL-RELATED RETROTRANSPOSON"/>
    <property type="match status" value="1"/>
</dbReference>
<reference evidence="1 2" key="1">
    <citation type="journal article" date="2013" name="Genome Biol.">
        <title>The genome sequence of the most widely cultivated cacao type and its use to identify candidate genes regulating pod color.</title>
        <authorList>
            <person name="Motamayor J.C."/>
            <person name="Mockaitis K."/>
            <person name="Schmutz J."/>
            <person name="Haiminen N."/>
            <person name="Iii D.L."/>
            <person name="Cornejo O."/>
            <person name="Findley S.D."/>
            <person name="Zheng P."/>
            <person name="Utro F."/>
            <person name="Royaert S."/>
            <person name="Saski C."/>
            <person name="Jenkins J."/>
            <person name="Podicheti R."/>
            <person name="Zhao M."/>
            <person name="Scheffler B.E."/>
            <person name="Stack J.C."/>
            <person name="Feltus F.A."/>
            <person name="Mustiga G.M."/>
            <person name="Amores F."/>
            <person name="Phillips W."/>
            <person name="Marelli J.P."/>
            <person name="May G.D."/>
            <person name="Shapiro H."/>
            <person name="Ma J."/>
            <person name="Bustamante C.D."/>
            <person name="Schnell R.J."/>
            <person name="Main D."/>
            <person name="Gilbert D."/>
            <person name="Parida L."/>
            <person name="Kuhn D.N."/>
        </authorList>
    </citation>
    <scope>NUCLEOTIDE SEQUENCE [LARGE SCALE GENOMIC DNA]</scope>
    <source>
        <strain evidence="2">cv. Matina 1-6</strain>
    </source>
</reference>
<dbReference type="CDD" id="cd09272">
    <property type="entry name" value="RNase_HI_RT_Ty1"/>
    <property type="match status" value="1"/>
</dbReference>
<dbReference type="Gramene" id="EOX99317">
    <property type="protein sequence ID" value="EOX99317"/>
    <property type="gene ID" value="TCM_007948"/>
</dbReference>
<dbReference type="PANTHER" id="PTHR11439:SF503">
    <property type="entry name" value="CYSTEINE-RICH RLK (RECEPTOR-LIKE PROTEIN KINASE) 8"/>
    <property type="match status" value="1"/>
</dbReference>
<gene>
    <name evidence="1" type="ORF">TCM_007948</name>
</gene>
<name>A0A061E3V8_THECC</name>
<sequence>MSRCEAVSTPLCTGAKFSKNDGADKANGQIYRSIIGSLLYLAAIRPDIIFATCLLSRFKQDPLEIHFAAAKRILRYVKRTLDYGLIYKKQKSSQLVEFSDSDWAVSLDDSKSIKGFCFSFGSAVFAWNSKKQQVVAQSTVEVEYITCAAAANHAPWLRKLLVELGFKQDKGTLINVDKFVNSCNYKKPYSTWKD</sequence>
<dbReference type="Proteomes" id="UP000026915">
    <property type="component" value="Chromosome 2"/>
</dbReference>
<dbReference type="OMA" id="EVEYITC"/>
<dbReference type="HOGENOM" id="CLU_001650_8_0_1"/>
<dbReference type="GO" id="GO:0016301">
    <property type="term" value="F:kinase activity"/>
    <property type="evidence" value="ECO:0007669"/>
    <property type="project" value="UniProtKB-KW"/>
</dbReference>
<dbReference type="InParanoid" id="A0A061E3V8"/>
<dbReference type="STRING" id="3641.A0A061E3V8"/>
<keyword evidence="1" id="KW-0808">Transferase</keyword>
<protein>
    <submittedName>
        <fullName evidence="1">Cysteine-rich RLK (RECEPTOR-like protein kinase) 8</fullName>
    </submittedName>
</protein>
<evidence type="ECO:0000313" key="2">
    <source>
        <dbReference type="Proteomes" id="UP000026915"/>
    </source>
</evidence>
<dbReference type="eggNOG" id="KOG0017">
    <property type="taxonomic scope" value="Eukaryota"/>
</dbReference>
<organism evidence="1 2">
    <name type="scientific">Theobroma cacao</name>
    <name type="common">Cacao</name>
    <name type="synonym">Cocoa</name>
    <dbReference type="NCBI Taxonomy" id="3641"/>
    <lineage>
        <taxon>Eukaryota</taxon>
        <taxon>Viridiplantae</taxon>
        <taxon>Streptophyta</taxon>
        <taxon>Embryophyta</taxon>
        <taxon>Tracheophyta</taxon>
        <taxon>Spermatophyta</taxon>
        <taxon>Magnoliopsida</taxon>
        <taxon>eudicotyledons</taxon>
        <taxon>Gunneridae</taxon>
        <taxon>Pentapetalae</taxon>
        <taxon>rosids</taxon>
        <taxon>malvids</taxon>
        <taxon>Malvales</taxon>
        <taxon>Malvaceae</taxon>
        <taxon>Byttnerioideae</taxon>
        <taxon>Theobroma</taxon>
    </lineage>
</organism>
<keyword evidence="1" id="KW-0418">Kinase</keyword>
<accession>A0A061E3V8</accession>